<protein>
    <submittedName>
        <fullName evidence="2">Uncharacterized protein</fullName>
    </submittedName>
</protein>
<dbReference type="Proteomes" id="UP001172159">
    <property type="component" value="Unassembled WGS sequence"/>
</dbReference>
<evidence type="ECO:0000313" key="2">
    <source>
        <dbReference type="EMBL" id="KAK0747855.1"/>
    </source>
</evidence>
<gene>
    <name evidence="2" type="ORF">B0T21DRAFT_343583</name>
</gene>
<evidence type="ECO:0000313" key="3">
    <source>
        <dbReference type="Proteomes" id="UP001172159"/>
    </source>
</evidence>
<accession>A0AA40K6M7</accession>
<evidence type="ECO:0000256" key="1">
    <source>
        <dbReference type="SAM" id="MobiDB-lite"/>
    </source>
</evidence>
<dbReference type="EMBL" id="JAUKTV010000001">
    <property type="protein sequence ID" value="KAK0747855.1"/>
    <property type="molecule type" value="Genomic_DNA"/>
</dbReference>
<feature type="region of interest" description="Disordered" evidence="1">
    <location>
        <begin position="138"/>
        <end position="161"/>
    </location>
</feature>
<comment type="caution">
    <text evidence="2">The sequence shown here is derived from an EMBL/GenBank/DDBJ whole genome shotgun (WGS) entry which is preliminary data.</text>
</comment>
<name>A0AA40K6M7_9PEZI</name>
<feature type="compositionally biased region" description="Pro residues" evidence="1">
    <location>
        <begin position="139"/>
        <end position="155"/>
    </location>
</feature>
<sequence length="266" mass="30068">MLACAEFYRIASEIYYGRNTFHLRLNNNPLRYKVIGVDEHGNPKHVAELGKVGQLLLGRSTLKSAGGMESSESPRLRLRHVVVRLQRFGGAYIENEFIPALGYLVLNGRLQQLEVELLAAPVRVSWLSPQDIVYYPGYTPRPAPPPSPPSPPSPPMRSMKDLSGNPVMKALLVVLMDPDLVKASMRVEKNDSPSVWCQCSPWRERSEDTPPMCVLKHLPGENRCRRQFHYLHQDYWAEVDIPKLVQACGIDSAEFNQKGRGPRSLR</sequence>
<keyword evidence="3" id="KW-1185">Reference proteome</keyword>
<proteinExistence type="predicted"/>
<dbReference type="AlphaFoldDB" id="A0AA40K6M7"/>
<reference evidence="2" key="1">
    <citation type="submission" date="2023-06" db="EMBL/GenBank/DDBJ databases">
        <title>Genome-scale phylogeny and comparative genomics of the fungal order Sordariales.</title>
        <authorList>
            <consortium name="Lawrence Berkeley National Laboratory"/>
            <person name="Hensen N."/>
            <person name="Bonometti L."/>
            <person name="Westerberg I."/>
            <person name="Brannstrom I.O."/>
            <person name="Guillou S."/>
            <person name="Cros-Aarteil S."/>
            <person name="Calhoun S."/>
            <person name="Haridas S."/>
            <person name="Kuo A."/>
            <person name="Mondo S."/>
            <person name="Pangilinan J."/>
            <person name="Riley R."/>
            <person name="Labutti K."/>
            <person name="Andreopoulos B."/>
            <person name="Lipzen A."/>
            <person name="Chen C."/>
            <person name="Yanf M."/>
            <person name="Daum C."/>
            <person name="Ng V."/>
            <person name="Clum A."/>
            <person name="Steindorff A."/>
            <person name="Ohm R."/>
            <person name="Martin F."/>
            <person name="Silar P."/>
            <person name="Natvig D."/>
            <person name="Lalanne C."/>
            <person name="Gautier V."/>
            <person name="Ament-Velasquez S.L."/>
            <person name="Kruys A."/>
            <person name="Hutchinson M.I."/>
            <person name="Powell A.J."/>
            <person name="Barry K."/>
            <person name="Miller A.N."/>
            <person name="Grigoriev I.V."/>
            <person name="Debuchy R."/>
            <person name="Gladieux P."/>
            <person name="Thoren M.H."/>
            <person name="Johannesson H."/>
        </authorList>
    </citation>
    <scope>NUCLEOTIDE SEQUENCE</scope>
    <source>
        <strain evidence="2">CBS 540.89</strain>
    </source>
</reference>
<organism evidence="2 3">
    <name type="scientific">Apiosordaria backusii</name>
    <dbReference type="NCBI Taxonomy" id="314023"/>
    <lineage>
        <taxon>Eukaryota</taxon>
        <taxon>Fungi</taxon>
        <taxon>Dikarya</taxon>
        <taxon>Ascomycota</taxon>
        <taxon>Pezizomycotina</taxon>
        <taxon>Sordariomycetes</taxon>
        <taxon>Sordariomycetidae</taxon>
        <taxon>Sordariales</taxon>
        <taxon>Lasiosphaeriaceae</taxon>
        <taxon>Apiosordaria</taxon>
    </lineage>
</organism>